<dbReference type="KEGG" id="trr:M419DRAFT_103382"/>
<dbReference type="GO" id="GO:0008380">
    <property type="term" value="P:RNA splicing"/>
    <property type="evidence" value="ECO:0007669"/>
    <property type="project" value="UniProtKB-KW"/>
</dbReference>
<dbReference type="Pfam" id="PF20636">
    <property type="entry name" value="SMN_G2-BD"/>
    <property type="match status" value="1"/>
</dbReference>
<dbReference type="GO" id="GO:0005634">
    <property type="term" value="C:nucleus"/>
    <property type="evidence" value="ECO:0007669"/>
    <property type="project" value="UniProtKB-SubCell"/>
</dbReference>
<dbReference type="EMBL" id="KI911162">
    <property type="protein sequence ID" value="ETR98527.1"/>
    <property type="molecule type" value="Genomic_DNA"/>
</dbReference>
<dbReference type="CDD" id="cd22852">
    <property type="entry name" value="SMN_C"/>
    <property type="match status" value="1"/>
</dbReference>
<dbReference type="Proteomes" id="UP000024376">
    <property type="component" value="Unassembled WGS sequence"/>
</dbReference>
<evidence type="ECO:0000313" key="9">
    <source>
        <dbReference type="Proteomes" id="UP000024376"/>
    </source>
</evidence>
<accession>A0A024S0A9</accession>
<dbReference type="GO" id="GO:0006397">
    <property type="term" value="P:mRNA processing"/>
    <property type="evidence" value="ECO:0007669"/>
    <property type="project" value="UniProtKB-KW"/>
</dbReference>
<organism evidence="8 9">
    <name type="scientific">Hypocrea jecorina (strain ATCC 56765 / BCRC 32924 / NRRL 11460 / Rut C-30)</name>
    <name type="common">Trichoderma reesei</name>
    <dbReference type="NCBI Taxonomy" id="1344414"/>
    <lineage>
        <taxon>Eukaryota</taxon>
        <taxon>Fungi</taxon>
        <taxon>Dikarya</taxon>
        <taxon>Ascomycota</taxon>
        <taxon>Pezizomycotina</taxon>
        <taxon>Sordariomycetes</taxon>
        <taxon>Hypocreomycetidae</taxon>
        <taxon>Hypocreales</taxon>
        <taxon>Hypocreaceae</taxon>
        <taxon>Trichoderma</taxon>
    </lineage>
</organism>
<dbReference type="AlphaFoldDB" id="A0A024S0A9"/>
<reference evidence="9" key="1">
    <citation type="journal article" date="2013" name="Ind. Biotechnol.">
        <title>Comparative genomics analysis of Trichoderma reesei strains.</title>
        <authorList>
            <person name="Koike H."/>
            <person name="Aerts A."/>
            <person name="LaButti K."/>
            <person name="Grigoriev I.V."/>
            <person name="Baker S.E."/>
        </authorList>
    </citation>
    <scope>NUCLEOTIDE SEQUENCE [LARGE SCALE GENOMIC DNA]</scope>
    <source>
        <strain evidence="9">ATCC 56765 / BCRC 32924 / NRRL 11460 / Rut C-30</strain>
    </source>
</reference>
<evidence type="ECO:0000256" key="4">
    <source>
        <dbReference type="ARBA" id="ARBA00023187"/>
    </source>
</evidence>
<evidence type="ECO:0000256" key="6">
    <source>
        <dbReference type="SAM" id="MobiDB-lite"/>
    </source>
</evidence>
<evidence type="ECO:0000313" key="8">
    <source>
        <dbReference type="EMBL" id="ETR98527.1"/>
    </source>
</evidence>
<evidence type="ECO:0000256" key="2">
    <source>
        <dbReference type="ARBA" id="ARBA00005371"/>
    </source>
</evidence>
<dbReference type="PANTHER" id="PTHR39267">
    <property type="entry name" value="SURVIVAL MOTOR NEURON-LIKE PROTEIN 1"/>
    <property type="match status" value="1"/>
</dbReference>
<dbReference type="OrthoDB" id="197400at2759"/>
<protein>
    <submittedName>
        <fullName evidence="8">SMN family protein Smn1</fullName>
    </submittedName>
</protein>
<keyword evidence="4" id="KW-0508">mRNA splicing</keyword>
<evidence type="ECO:0000256" key="1">
    <source>
        <dbReference type="ARBA" id="ARBA00004123"/>
    </source>
</evidence>
<evidence type="ECO:0000256" key="3">
    <source>
        <dbReference type="ARBA" id="ARBA00022664"/>
    </source>
</evidence>
<name>A0A024S0A9_HYPJR</name>
<evidence type="ECO:0000256" key="5">
    <source>
        <dbReference type="ARBA" id="ARBA00023242"/>
    </source>
</evidence>
<keyword evidence="3" id="KW-0507">mRNA processing</keyword>
<dbReference type="InterPro" id="IPR049481">
    <property type="entry name" value="SMN_G2-BD"/>
</dbReference>
<dbReference type="PANTHER" id="PTHR39267:SF1">
    <property type="entry name" value="SURVIVAL MOTOR NEURON PROTEIN"/>
    <property type="match status" value="1"/>
</dbReference>
<sequence>MDVDESDPNHEEIWDDSVLIDSWNDALREYKKYHSIHAKGGSIRDLEQAEVESSKADLTPKMEESKETLGHVPDLSDKGADATDDVPAKKQSESTQPAHGLDSLPKPFPPQAILGTVRDENLKKLLMSWYYAGYYTGLFEGQQQAQQQSQQKTEQSR</sequence>
<keyword evidence="5" id="KW-0539">Nucleus</keyword>
<gene>
    <name evidence="8" type="ORF">M419DRAFT_103382</name>
</gene>
<dbReference type="InterPro" id="IPR047313">
    <property type="entry name" value="SMN_C"/>
</dbReference>
<dbReference type="HOGENOM" id="CLU_093937_1_0_1"/>
<feature type="region of interest" description="Disordered" evidence="6">
    <location>
        <begin position="41"/>
        <end position="107"/>
    </location>
</feature>
<feature type="compositionally biased region" description="Basic and acidic residues" evidence="6">
    <location>
        <begin position="42"/>
        <end position="92"/>
    </location>
</feature>
<proteinExistence type="inferred from homology"/>
<dbReference type="InterPro" id="IPR040424">
    <property type="entry name" value="Smn1"/>
</dbReference>
<comment type="similarity">
    <text evidence="2">Belongs to the SMN family.</text>
</comment>
<feature type="domain" description="Survival Motor Neuron Gemin2-binding" evidence="7">
    <location>
        <begin position="10"/>
        <end position="34"/>
    </location>
</feature>
<evidence type="ECO:0000259" key="7">
    <source>
        <dbReference type="Pfam" id="PF20636"/>
    </source>
</evidence>
<dbReference type="Pfam" id="PF20635">
    <property type="entry name" value="SMN_YG-box"/>
    <property type="match status" value="1"/>
</dbReference>
<comment type="subcellular location">
    <subcellularLocation>
        <location evidence="1">Nucleus</location>
    </subcellularLocation>
</comment>
<dbReference type="CDD" id="cd22851">
    <property type="entry name" value="SMN_N"/>
    <property type="match status" value="1"/>
</dbReference>